<keyword evidence="17" id="KW-1185">Reference proteome</keyword>
<comment type="caution">
    <text evidence="11">Lacks conserved residue(s) required for the propagation of feature annotation.</text>
</comment>
<dbReference type="EC" id="3.4.24.-" evidence="13"/>
<feature type="binding site" evidence="12">
    <location>
        <position position="299"/>
    </location>
    <ligand>
        <name>Zn(2+)</name>
        <dbReference type="ChEBI" id="CHEBI:29105"/>
        <note>catalytic</note>
    </ligand>
</feature>
<dbReference type="Pfam" id="PF01400">
    <property type="entry name" value="Astacin"/>
    <property type="match status" value="1"/>
</dbReference>
<evidence type="ECO:0000259" key="15">
    <source>
        <dbReference type="PROSITE" id="PS51864"/>
    </source>
</evidence>
<dbReference type="PANTHER" id="PTHR10127:SF818">
    <property type="entry name" value="ZINC METALLOPROTEINASE NAS-4"/>
    <property type="match status" value="1"/>
</dbReference>
<keyword evidence="5 12" id="KW-0378">Hydrolase</keyword>
<feature type="domain" description="ShKT" evidence="14">
    <location>
        <begin position="471"/>
        <end position="506"/>
    </location>
</feature>
<dbReference type="PRINTS" id="PR00480">
    <property type="entry name" value="ASTACIN"/>
</dbReference>
<reference evidence="16" key="1">
    <citation type="submission" date="2023-06" db="EMBL/GenBank/DDBJ databases">
        <title>Genomic analysis of the entomopathogenic nematode Steinernema hermaphroditum.</title>
        <authorList>
            <person name="Schwarz E.M."/>
            <person name="Heppert J.K."/>
            <person name="Baniya A."/>
            <person name="Schwartz H.T."/>
            <person name="Tan C.-H."/>
            <person name="Antoshechkin I."/>
            <person name="Sternberg P.W."/>
            <person name="Goodrich-Blair H."/>
            <person name="Dillman A.R."/>
        </authorList>
    </citation>
    <scope>NUCLEOTIDE SEQUENCE</scope>
    <source>
        <strain evidence="16">PS9179</strain>
        <tissue evidence="16">Whole animal</tissue>
    </source>
</reference>
<organism evidence="16 17">
    <name type="scientific">Steinernema hermaphroditum</name>
    <dbReference type="NCBI Taxonomy" id="289476"/>
    <lineage>
        <taxon>Eukaryota</taxon>
        <taxon>Metazoa</taxon>
        <taxon>Ecdysozoa</taxon>
        <taxon>Nematoda</taxon>
        <taxon>Chromadorea</taxon>
        <taxon>Rhabditida</taxon>
        <taxon>Tylenchina</taxon>
        <taxon>Panagrolaimomorpha</taxon>
        <taxon>Strongyloidoidea</taxon>
        <taxon>Steinernematidae</taxon>
        <taxon>Steinernema</taxon>
    </lineage>
</organism>
<feature type="binding site" evidence="12">
    <location>
        <position position="289"/>
    </location>
    <ligand>
        <name>Zn(2+)</name>
        <dbReference type="ChEBI" id="CHEBI:29105"/>
        <note>catalytic</note>
    </ligand>
</feature>
<evidence type="ECO:0000259" key="14">
    <source>
        <dbReference type="PROSITE" id="PS51670"/>
    </source>
</evidence>
<evidence type="ECO:0000256" key="3">
    <source>
        <dbReference type="ARBA" id="ARBA00022723"/>
    </source>
</evidence>
<dbReference type="PANTHER" id="PTHR10127">
    <property type="entry name" value="DISCOIDIN, CUB, EGF, LAMININ , AND ZINC METALLOPROTEASE DOMAIN CONTAINING"/>
    <property type="match status" value="1"/>
</dbReference>
<keyword evidence="8" id="KW-0865">Zymogen</keyword>
<dbReference type="SMART" id="SM00235">
    <property type="entry name" value="ZnMc"/>
    <property type="match status" value="1"/>
</dbReference>
<proteinExistence type="predicted"/>
<dbReference type="PROSITE" id="PS51670">
    <property type="entry name" value="SHKT"/>
    <property type="match status" value="2"/>
</dbReference>
<protein>
    <recommendedName>
        <fullName evidence="13">Metalloendopeptidase</fullName>
        <ecNumber evidence="13">3.4.24.-</ecNumber>
    </recommendedName>
</protein>
<evidence type="ECO:0000256" key="8">
    <source>
        <dbReference type="ARBA" id="ARBA00023145"/>
    </source>
</evidence>
<dbReference type="FunFam" id="3.40.390.10:FF:000015">
    <property type="entry name" value="Meprin A subunit"/>
    <property type="match status" value="1"/>
</dbReference>
<dbReference type="Proteomes" id="UP001175271">
    <property type="component" value="Unassembled WGS sequence"/>
</dbReference>
<gene>
    <name evidence="16" type="ORF">QR680_007992</name>
</gene>
<dbReference type="SUPFAM" id="SSF55486">
    <property type="entry name" value="Metalloproteases ('zincins'), catalytic domain"/>
    <property type="match status" value="1"/>
</dbReference>
<dbReference type="GO" id="GO:0004222">
    <property type="term" value="F:metalloendopeptidase activity"/>
    <property type="evidence" value="ECO:0007669"/>
    <property type="project" value="UniProtKB-UniRule"/>
</dbReference>
<evidence type="ECO:0000256" key="5">
    <source>
        <dbReference type="ARBA" id="ARBA00022801"/>
    </source>
</evidence>
<dbReference type="InterPro" id="IPR003582">
    <property type="entry name" value="ShKT_dom"/>
</dbReference>
<evidence type="ECO:0000256" key="6">
    <source>
        <dbReference type="ARBA" id="ARBA00022833"/>
    </source>
</evidence>
<evidence type="ECO:0000256" key="10">
    <source>
        <dbReference type="ARBA" id="ARBA00023180"/>
    </source>
</evidence>
<dbReference type="Pfam" id="PF01549">
    <property type="entry name" value="ShK"/>
    <property type="match status" value="2"/>
</dbReference>
<dbReference type="GO" id="GO:0006508">
    <property type="term" value="P:proteolysis"/>
    <property type="evidence" value="ECO:0007669"/>
    <property type="project" value="UniProtKB-KW"/>
</dbReference>
<keyword evidence="3 12" id="KW-0479">Metal-binding</keyword>
<evidence type="ECO:0000313" key="17">
    <source>
        <dbReference type="Proteomes" id="UP001175271"/>
    </source>
</evidence>
<evidence type="ECO:0000313" key="16">
    <source>
        <dbReference type="EMBL" id="KAK0423137.1"/>
    </source>
</evidence>
<comment type="cofactor">
    <cofactor evidence="12 13">
        <name>Zn(2+)</name>
        <dbReference type="ChEBI" id="CHEBI:29105"/>
    </cofactor>
    <text evidence="12 13">Binds 1 zinc ion per subunit.</text>
</comment>
<feature type="domain" description="Peptidase M12A" evidence="15">
    <location>
        <begin position="197"/>
        <end position="392"/>
    </location>
</feature>
<keyword evidence="2 12" id="KW-0645">Protease</keyword>
<dbReference type="CDD" id="cd04280">
    <property type="entry name" value="ZnMc_astacin_like"/>
    <property type="match status" value="1"/>
</dbReference>
<dbReference type="EMBL" id="JAUCMV010000001">
    <property type="protein sequence ID" value="KAK0423137.1"/>
    <property type="molecule type" value="Genomic_DNA"/>
</dbReference>
<accession>A0AA39M6U7</accession>
<dbReference type="InterPro" id="IPR034035">
    <property type="entry name" value="Astacin-like_dom"/>
</dbReference>
<sequence length="550" mass="59582">MLVASSSHGVPSAIPVLDLPLNQLVAQLITLALVRGGSDVPKLTSGEIPGGGPIDSVGVCLNSVQCQKRRVEPLCFLHSADGSTCLIHSCLPRHGAAEAMNTSIFAVAAAIVSVFCFGVKNCHAAATLTTKDIVDKAVPSTETVLGPNDFASAPEMEIDLRKLGIQVPEDPTLGNHTEGDIAIQKMQVNAVGGVARDAIRQTYRKWPGGEIPYALSSQYGSYARSVIAKAMAEYHSKTCIRFVPRDEQRHRDYVFIHPDDGCYSLVGRTGGRQPLSLDAGCIQTGTIVHELMHSVGFFHEQSRTDRDQYIEIRWENVMKGADDQFERYGPSVIQDLGEPYDYSSIMHYGPYAFSDNGKRTIVALKAGADRMGQRVAFSELDLKKINKLYECSSGNPSGGLQGNGILDGAPAAPPQVCEDNNWRCRFWAISMLGYCDNYEEIRSVVCPKSCGTCSPRGTTSFGFNTDASPPCQDKHPSCPIWKQFRDSCDLPSTGMRSICPASCGLCPTQNPLPQSGICGDTGGFFTCKSALLLARCDRHRQDCARTCGFC</sequence>
<evidence type="ECO:0000256" key="4">
    <source>
        <dbReference type="ARBA" id="ARBA00022729"/>
    </source>
</evidence>
<keyword evidence="4" id="KW-0732">Signal</keyword>
<dbReference type="InterPro" id="IPR006026">
    <property type="entry name" value="Peptidase_Metallo"/>
</dbReference>
<evidence type="ECO:0000256" key="13">
    <source>
        <dbReference type="RuleBase" id="RU361183"/>
    </source>
</evidence>
<comment type="function">
    <text evidence="1">Metalloprotease.</text>
</comment>
<evidence type="ECO:0000256" key="9">
    <source>
        <dbReference type="ARBA" id="ARBA00023157"/>
    </source>
</evidence>
<evidence type="ECO:0000256" key="11">
    <source>
        <dbReference type="PROSITE-ProRule" id="PRU01005"/>
    </source>
</evidence>
<dbReference type="GO" id="GO:0008270">
    <property type="term" value="F:zinc ion binding"/>
    <property type="evidence" value="ECO:0007669"/>
    <property type="project" value="UniProtKB-UniRule"/>
</dbReference>
<feature type="active site" evidence="12">
    <location>
        <position position="290"/>
    </location>
</feature>
<keyword evidence="10" id="KW-0325">Glycoprotein</keyword>
<feature type="binding site" evidence="12">
    <location>
        <position position="293"/>
    </location>
    <ligand>
        <name>Zn(2+)</name>
        <dbReference type="ChEBI" id="CHEBI:29105"/>
        <note>catalytic</note>
    </ligand>
</feature>
<keyword evidence="6 12" id="KW-0862">Zinc</keyword>
<evidence type="ECO:0000256" key="2">
    <source>
        <dbReference type="ARBA" id="ARBA00022670"/>
    </source>
</evidence>
<name>A0AA39M6U7_9BILA</name>
<evidence type="ECO:0000256" key="12">
    <source>
        <dbReference type="PROSITE-ProRule" id="PRU01211"/>
    </source>
</evidence>
<evidence type="ECO:0000256" key="7">
    <source>
        <dbReference type="ARBA" id="ARBA00023049"/>
    </source>
</evidence>
<dbReference type="Gene3D" id="3.40.390.10">
    <property type="entry name" value="Collagenase (Catalytic Domain)"/>
    <property type="match status" value="1"/>
</dbReference>
<evidence type="ECO:0000256" key="1">
    <source>
        <dbReference type="ARBA" id="ARBA00002657"/>
    </source>
</evidence>
<keyword evidence="7 12" id="KW-0482">Metalloprotease</keyword>
<feature type="domain" description="ShKT" evidence="14">
    <location>
        <begin position="417"/>
        <end position="453"/>
    </location>
</feature>
<dbReference type="SMART" id="SM00254">
    <property type="entry name" value="ShKT"/>
    <property type="match status" value="2"/>
</dbReference>
<keyword evidence="9" id="KW-1015">Disulfide bond</keyword>
<dbReference type="PROSITE" id="PS51864">
    <property type="entry name" value="ASTACIN"/>
    <property type="match status" value="1"/>
</dbReference>
<comment type="caution">
    <text evidence="16">The sequence shown here is derived from an EMBL/GenBank/DDBJ whole genome shotgun (WGS) entry which is preliminary data.</text>
</comment>
<dbReference type="InterPro" id="IPR024079">
    <property type="entry name" value="MetalloPept_cat_dom_sf"/>
</dbReference>
<dbReference type="AlphaFoldDB" id="A0AA39M6U7"/>
<dbReference type="InterPro" id="IPR001506">
    <property type="entry name" value="Peptidase_M12A"/>
</dbReference>